<evidence type="ECO:0000313" key="3">
    <source>
        <dbReference type="Proteomes" id="UP000837857"/>
    </source>
</evidence>
<organism evidence="2 3">
    <name type="scientific">Iphiclides podalirius</name>
    <name type="common">scarce swallowtail</name>
    <dbReference type="NCBI Taxonomy" id="110791"/>
    <lineage>
        <taxon>Eukaryota</taxon>
        <taxon>Metazoa</taxon>
        <taxon>Ecdysozoa</taxon>
        <taxon>Arthropoda</taxon>
        <taxon>Hexapoda</taxon>
        <taxon>Insecta</taxon>
        <taxon>Pterygota</taxon>
        <taxon>Neoptera</taxon>
        <taxon>Endopterygota</taxon>
        <taxon>Lepidoptera</taxon>
        <taxon>Glossata</taxon>
        <taxon>Ditrysia</taxon>
        <taxon>Papilionoidea</taxon>
        <taxon>Papilionidae</taxon>
        <taxon>Papilioninae</taxon>
        <taxon>Iphiclides</taxon>
    </lineage>
</organism>
<proteinExistence type="predicted"/>
<protein>
    <submittedName>
        <fullName evidence="2">Uncharacterized protein</fullName>
    </submittedName>
</protein>
<feature type="compositionally biased region" description="Polar residues" evidence="1">
    <location>
        <begin position="87"/>
        <end position="96"/>
    </location>
</feature>
<reference evidence="2" key="1">
    <citation type="submission" date="2022-03" db="EMBL/GenBank/DDBJ databases">
        <authorList>
            <person name="Martin H S."/>
        </authorList>
    </citation>
    <scope>NUCLEOTIDE SEQUENCE</scope>
</reference>
<evidence type="ECO:0000256" key="1">
    <source>
        <dbReference type="SAM" id="MobiDB-lite"/>
    </source>
</evidence>
<dbReference type="EMBL" id="OW152824">
    <property type="protein sequence ID" value="CAH2040331.1"/>
    <property type="molecule type" value="Genomic_DNA"/>
</dbReference>
<feature type="region of interest" description="Disordered" evidence="1">
    <location>
        <begin position="69"/>
        <end position="96"/>
    </location>
</feature>
<keyword evidence="3" id="KW-1185">Reference proteome</keyword>
<feature type="compositionally biased region" description="Polar residues" evidence="1">
    <location>
        <begin position="69"/>
        <end position="80"/>
    </location>
</feature>
<dbReference type="Proteomes" id="UP000837857">
    <property type="component" value="Chromosome 12"/>
</dbReference>
<accession>A0ABN8HS40</accession>
<feature type="non-terminal residue" evidence="2">
    <location>
        <position position="96"/>
    </location>
</feature>
<evidence type="ECO:0000313" key="2">
    <source>
        <dbReference type="EMBL" id="CAH2040331.1"/>
    </source>
</evidence>
<name>A0ABN8HS40_9NEOP</name>
<gene>
    <name evidence="2" type="ORF">IPOD504_LOCUS2494</name>
</gene>
<sequence length="96" mass="10411">MFTVYGAKREQCVKSQIRYKHRRGGEKTASVGAPTEATYADKAATERVVVLPQISPAPGALTPLHATRTTAHAPDTNSCSGHRFRQTKQTTPSDQS</sequence>